<keyword evidence="1" id="KW-0472">Membrane</keyword>
<keyword evidence="1" id="KW-1133">Transmembrane helix</keyword>
<organism evidence="2 3">
    <name type="scientific">Cannabis sativa</name>
    <name type="common">Hemp</name>
    <name type="synonym">Marijuana</name>
    <dbReference type="NCBI Taxonomy" id="3483"/>
    <lineage>
        <taxon>Eukaryota</taxon>
        <taxon>Viridiplantae</taxon>
        <taxon>Streptophyta</taxon>
        <taxon>Embryophyta</taxon>
        <taxon>Tracheophyta</taxon>
        <taxon>Spermatophyta</taxon>
        <taxon>Magnoliopsida</taxon>
        <taxon>eudicotyledons</taxon>
        <taxon>Gunneridae</taxon>
        <taxon>Pentapetalae</taxon>
        <taxon>rosids</taxon>
        <taxon>fabids</taxon>
        <taxon>Rosales</taxon>
        <taxon>Cannabaceae</taxon>
        <taxon>Cannabis</taxon>
    </lineage>
</organism>
<evidence type="ECO:0000313" key="2">
    <source>
        <dbReference type="EnsemblPlants" id="cds.evm.model.06.1167"/>
    </source>
</evidence>
<evidence type="ECO:0000256" key="1">
    <source>
        <dbReference type="SAM" id="Phobius"/>
    </source>
</evidence>
<protein>
    <submittedName>
        <fullName evidence="2">Uncharacterized protein</fullName>
    </submittedName>
</protein>
<feature type="transmembrane region" description="Helical" evidence="1">
    <location>
        <begin position="12"/>
        <end position="35"/>
    </location>
</feature>
<dbReference type="AlphaFoldDB" id="A0A803PTC8"/>
<sequence>MRLFRPGREQPSFFFVIAFVVLGVGFEIGCSFSSASGQIWFGVSLKDASVVANGLVAALSQTRVWGKGSGVTVGSEMATVS</sequence>
<accession>A0A803PTC8</accession>
<dbReference type="EMBL" id="UZAU01000595">
    <property type="status" value="NOT_ANNOTATED_CDS"/>
    <property type="molecule type" value="Genomic_DNA"/>
</dbReference>
<reference evidence="2" key="1">
    <citation type="submission" date="2018-11" db="EMBL/GenBank/DDBJ databases">
        <authorList>
            <person name="Grassa J C."/>
        </authorList>
    </citation>
    <scope>NUCLEOTIDE SEQUENCE [LARGE SCALE GENOMIC DNA]</scope>
</reference>
<dbReference type="Gramene" id="evm.model.06.1167">
    <property type="protein sequence ID" value="cds.evm.model.06.1167"/>
    <property type="gene ID" value="evm.TU.06.1167"/>
</dbReference>
<name>A0A803PTC8_CANSA</name>
<dbReference type="Proteomes" id="UP000596661">
    <property type="component" value="Chromosome 6"/>
</dbReference>
<keyword evidence="1" id="KW-0812">Transmembrane</keyword>
<evidence type="ECO:0000313" key="3">
    <source>
        <dbReference type="Proteomes" id="UP000596661"/>
    </source>
</evidence>
<keyword evidence="3" id="KW-1185">Reference proteome</keyword>
<dbReference type="EnsemblPlants" id="evm.model.06.1167">
    <property type="protein sequence ID" value="cds.evm.model.06.1167"/>
    <property type="gene ID" value="evm.TU.06.1167"/>
</dbReference>
<proteinExistence type="predicted"/>
<reference evidence="2" key="2">
    <citation type="submission" date="2021-03" db="UniProtKB">
        <authorList>
            <consortium name="EnsemblPlants"/>
        </authorList>
    </citation>
    <scope>IDENTIFICATION</scope>
</reference>